<feature type="chain" id="PRO_5044767731" description="Alcohol dehydrogenase-like N-terminal domain-containing protein" evidence="1">
    <location>
        <begin position="16"/>
        <end position="152"/>
    </location>
</feature>
<dbReference type="SUPFAM" id="SSF50129">
    <property type="entry name" value="GroES-like"/>
    <property type="match status" value="2"/>
</dbReference>
<proteinExistence type="predicted"/>
<dbReference type="Pfam" id="PF08240">
    <property type="entry name" value="ADH_N"/>
    <property type="match status" value="1"/>
</dbReference>
<feature type="domain" description="Alcohol dehydrogenase-like N-terminal" evidence="2">
    <location>
        <begin position="56"/>
        <end position="127"/>
    </location>
</feature>
<protein>
    <recommendedName>
        <fullName evidence="2">Alcohol dehydrogenase-like N-terminal domain-containing protein</fullName>
    </recommendedName>
</protein>
<comment type="caution">
    <text evidence="3">The sequence shown here is derived from an EMBL/GenBank/DDBJ whole genome shotgun (WGS) entry which is preliminary data.</text>
</comment>
<dbReference type="Gene3D" id="3.90.180.10">
    <property type="entry name" value="Medium-chain alcohol dehydrogenases, catalytic domain"/>
    <property type="match status" value="2"/>
</dbReference>
<keyword evidence="4" id="KW-1185">Reference proteome</keyword>
<keyword evidence="1" id="KW-0732">Signal</keyword>
<dbReference type="EMBL" id="CAUOFW020008224">
    <property type="protein sequence ID" value="CAK9182051.1"/>
    <property type="molecule type" value="Genomic_DNA"/>
</dbReference>
<dbReference type="PANTHER" id="PTHR44013:SF1">
    <property type="entry name" value="ZINC-TYPE ALCOHOL DEHYDROGENASE-LIKE PROTEIN C16A3.02C"/>
    <property type="match status" value="1"/>
</dbReference>
<evidence type="ECO:0000313" key="3">
    <source>
        <dbReference type="EMBL" id="CAK9182051.1"/>
    </source>
</evidence>
<dbReference type="AlphaFoldDB" id="A0ABC8ULX4"/>
<dbReference type="InterPro" id="IPR052733">
    <property type="entry name" value="Chloroplast_QOR"/>
</dbReference>
<sequence length="152" mass="16337">MFVSFGLKFFVVGTAIDVAGEVVEVGARVKSFKAGDKVVAMLSFAHVEVPAPAPSEDEVLLKVEATSLNPVDWEVQKGLLPPIFPFKFAFTPAIDVAGEVVEVGARVKSFKAGDKVVAMLSFAVKCHFWCFFNKIFGLISIILSNSSAVIVI</sequence>
<evidence type="ECO:0000313" key="4">
    <source>
        <dbReference type="Proteomes" id="UP001642360"/>
    </source>
</evidence>
<dbReference type="Proteomes" id="UP001642360">
    <property type="component" value="Unassembled WGS sequence"/>
</dbReference>
<organism evidence="3 4">
    <name type="scientific">Ilex paraguariensis</name>
    <name type="common">yerba mate</name>
    <dbReference type="NCBI Taxonomy" id="185542"/>
    <lineage>
        <taxon>Eukaryota</taxon>
        <taxon>Viridiplantae</taxon>
        <taxon>Streptophyta</taxon>
        <taxon>Embryophyta</taxon>
        <taxon>Tracheophyta</taxon>
        <taxon>Spermatophyta</taxon>
        <taxon>Magnoliopsida</taxon>
        <taxon>eudicotyledons</taxon>
        <taxon>Gunneridae</taxon>
        <taxon>Pentapetalae</taxon>
        <taxon>asterids</taxon>
        <taxon>campanulids</taxon>
        <taxon>Aquifoliales</taxon>
        <taxon>Aquifoliaceae</taxon>
        <taxon>Ilex</taxon>
    </lineage>
</organism>
<dbReference type="InterPro" id="IPR011032">
    <property type="entry name" value="GroES-like_sf"/>
</dbReference>
<feature type="signal peptide" evidence="1">
    <location>
        <begin position="1"/>
        <end position="15"/>
    </location>
</feature>
<evidence type="ECO:0000256" key="1">
    <source>
        <dbReference type="SAM" id="SignalP"/>
    </source>
</evidence>
<dbReference type="PANTHER" id="PTHR44013">
    <property type="entry name" value="ZINC-TYPE ALCOHOL DEHYDROGENASE-LIKE PROTEIN C16A3.02C"/>
    <property type="match status" value="1"/>
</dbReference>
<reference evidence="3 4" key="1">
    <citation type="submission" date="2024-02" db="EMBL/GenBank/DDBJ databases">
        <authorList>
            <person name="Vignale AGUSTIN F."/>
            <person name="Sosa J E."/>
            <person name="Modenutti C."/>
        </authorList>
    </citation>
    <scope>NUCLEOTIDE SEQUENCE [LARGE SCALE GENOMIC DNA]</scope>
</reference>
<dbReference type="InterPro" id="IPR013154">
    <property type="entry name" value="ADH-like_N"/>
</dbReference>
<evidence type="ECO:0000259" key="2">
    <source>
        <dbReference type="Pfam" id="PF08240"/>
    </source>
</evidence>
<name>A0ABC8ULX4_9AQUA</name>
<gene>
    <name evidence="3" type="ORF">ILEXP_LOCUS52182</name>
</gene>
<accession>A0ABC8ULX4</accession>